<dbReference type="EMBL" id="BAABME010026985">
    <property type="protein sequence ID" value="GAA0174860.1"/>
    <property type="molecule type" value="Genomic_DNA"/>
</dbReference>
<proteinExistence type="predicted"/>
<protein>
    <submittedName>
        <fullName evidence="2">Uncharacterized protein</fullName>
    </submittedName>
</protein>
<keyword evidence="1" id="KW-0175">Coiled coil</keyword>
<dbReference type="Proteomes" id="UP001454036">
    <property type="component" value="Unassembled WGS sequence"/>
</dbReference>
<dbReference type="AlphaFoldDB" id="A0AAV3RI77"/>
<keyword evidence="3" id="KW-1185">Reference proteome</keyword>
<evidence type="ECO:0000313" key="2">
    <source>
        <dbReference type="EMBL" id="GAA0174860.1"/>
    </source>
</evidence>
<name>A0AAV3RI77_LITER</name>
<gene>
    <name evidence="2" type="ORF">LIER_41804</name>
</gene>
<evidence type="ECO:0000313" key="3">
    <source>
        <dbReference type="Proteomes" id="UP001454036"/>
    </source>
</evidence>
<accession>A0AAV3RI77</accession>
<comment type="caution">
    <text evidence="2">The sequence shown here is derived from an EMBL/GenBank/DDBJ whole genome shotgun (WGS) entry which is preliminary data.</text>
</comment>
<organism evidence="2 3">
    <name type="scientific">Lithospermum erythrorhizon</name>
    <name type="common">Purple gromwell</name>
    <name type="synonym">Lithospermum officinale var. erythrorhizon</name>
    <dbReference type="NCBI Taxonomy" id="34254"/>
    <lineage>
        <taxon>Eukaryota</taxon>
        <taxon>Viridiplantae</taxon>
        <taxon>Streptophyta</taxon>
        <taxon>Embryophyta</taxon>
        <taxon>Tracheophyta</taxon>
        <taxon>Spermatophyta</taxon>
        <taxon>Magnoliopsida</taxon>
        <taxon>eudicotyledons</taxon>
        <taxon>Gunneridae</taxon>
        <taxon>Pentapetalae</taxon>
        <taxon>asterids</taxon>
        <taxon>lamiids</taxon>
        <taxon>Boraginales</taxon>
        <taxon>Boraginaceae</taxon>
        <taxon>Boraginoideae</taxon>
        <taxon>Lithospermeae</taxon>
        <taxon>Lithospermum</taxon>
    </lineage>
</organism>
<feature type="coiled-coil region" evidence="1">
    <location>
        <begin position="130"/>
        <end position="164"/>
    </location>
</feature>
<evidence type="ECO:0000256" key="1">
    <source>
        <dbReference type="SAM" id="Coils"/>
    </source>
</evidence>
<sequence length="188" mass="20217">MSSSDVPATVTKDVETATLAEAVLSIGDEDRTEIMDESSGCMVTEVADSEDEAHVEVVDSAGPSDCMITKTSIPGSQGDGAQTELGTLRSLRIVDARCAVVPTKVHDRLTAIQTASAESSSKLQHETKAIGSVRTTLQQSEEKVVRLRQELADLDTHVEDLRRQVVVRESVNTGLESEQAASRQRQLP</sequence>
<reference evidence="2 3" key="1">
    <citation type="submission" date="2024-01" db="EMBL/GenBank/DDBJ databases">
        <title>The complete chloroplast genome sequence of Lithospermum erythrorhizon: insights into the phylogenetic relationship among Boraginaceae species and the maternal lineages of purple gromwells.</title>
        <authorList>
            <person name="Okada T."/>
            <person name="Watanabe K."/>
        </authorList>
    </citation>
    <scope>NUCLEOTIDE SEQUENCE [LARGE SCALE GENOMIC DNA]</scope>
</reference>